<dbReference type="AlphaFoldDB" id="A0A9E6NMV1"/>
<dbReference type="Proteomes" id="UP000627092">
    <property type="component" value="Chromosome"/>
</dbReference>
<dbReference type="KEGG" id="pze:HU754_022730"/>
<dbReference type="EMBL" id="CP077090">
    <property type="protein sequence ID" value="QXI10589.1"/>
    <property type="molecule type" value="Genomic_DNA"/>
</dbReference>
<gene>
    <name evidence="1" type="ORF">HU754_022730</name>
</gene>
<proteinExistence type="predicted"/>
<evidence type="ECO:0000313" key="1">
    <source>
        <dbReference type="EMBL" id="QXI10589.1"/>
    </source>
</evidence>
<reference evidence="1" key="1">
    <citation type="journal article" date="2020" name="Microorganisms">
        <title>Reliable Identification of Environmental Pseudomonas Isolates Using the rpoD Gene.</title>
        <authorList>
            <consortium name="The Broad Institute Genome Sequencing Platform"/>
            <person name="Girard L."/>
            <person name="Lood C."/>
            <person name="Rokni-Zadeh H."/>
            <person name="van Noort V."/>
            <person name="Lavigne R."/>
            <person name="De Mot R."/>
        </authorList>
    </citation>
    <scope>NUCLEOTIDE SEQUENCE</scope>
    <source>
        <strain evidence="1">OE 48.2</strain>
    </source>
</reference>
<reference evidence="1" key="2">
    <citation type="journal article" date="2021" name="Microorganisms">
        <title>The Ever-Expanding Pseudomonas Genus: Description of 43 New Species and Partition of the Pseudomonas putida Group.</title>
        <authorList>
            <person name="Girard L."/>
            <person name="Lood C."/>
            <person name="Hofte M."/>
            <person name="Vandamme P."/>
            <person name="Rokni-Zadeh H."/>
            <person name="van Noort V."/>
            <person name="Lavigne R."/>
            <person name="De Mot R."/>
        </authorList>
    </citation>
    <scope>NUCLEOTIDE SEQUENCE</scope>
    <source>
        <strain evidence="1">OE 48.2</strain>
    </source>
</reference>
<sequence>MHIDDLIIAVRPLIPFGSEAEAQVFLDGYESGDQIALISALYFGRSHVHYNEVGEDYSGYLFSGEMNRFWESGNVSEEEFARVLYGKNINLHAYYDAFLRCTDGSGYDRSKY</sequence>
<evidence type="ECO:0000313" key="2">
    <source>
        <dbReference type="Proteomes" id="UP000627092"/>
    </source>
</evidence>
<protein>
    <submittedName>
        <fullName evidence="1">Uncharacterized protein</fullName>
    </submittedName>
</protein>
<organism evidence="1 2">
    <name type="scientific">Pseudomonas zeae</name>
    <dbReference type="NCBI Taxonomy" id="2745510"/>
    <lineage>
        <taxon>Bacteria</taxon>
        <taxon>Pseudomonadati</taxon>
        <taxon>Pseudomonadota</taxon>
        <taxon>Gammaproteobacteria</taxon>
        <taxon>Pseudomonadales</taxon>
        <taxon>Pseudomonadaceae</taxon>
        <taxon>Pseudomonas</taxon>
    </lineage>
</organism>
<accession>A0A9E6NMV1</accession>
<dbReference type="RefSeq" id="WP_186625061.1">
    <property type="nucleotide sequence ID" value="NZ_CP077090.1"/>
</dbReference>
<name>A0A9E6NMV1_9PSED</name>